<dbReference type="EMBL" id="CP008956">
    <property type="protein sequence ID" value="QJQ03776.1"/>
    <property type="molecule type" value="Genomic_DNA"/>
</dbReference>
<dbReference type="RefSeq" id="WP_017452767.1">
    <property type="nucleotide sequence ID" value="NZ_CP008956.1"/>
</dbReference>
<gene>
    <name evidence="2" type="ORF">C798_27090</name>
</gene>
<dbReference type="InterPro" id="IPR024447">
    <property type="entry name" value="YXWGXW_rpt"/>
</dbReference>
<name>A0A6M3ZZB7_9BURK</name>
<proteinExistence type="predicted"/>
<dbReference type="PROSITE" id="PS51318">
    <property type="entry name" value="TAT"/>
    <property type="match status" value="1"/>
</dbReference>
<reference evidence="2 3" key="1">
    <citation type="journal article" date="2012" name="J. Bacteriol.">
        <title>Genome sequence of the pathogenic Herbaspirillum seropedicae strain Os34, isolated from rice roots.</title>
        <authorList>
            <person name="Ye W."/>
            <person name="Ye S."/>
            <person name="Liu J."/>
            <person name="Chang S."/>
            <person name="Chen M."/>
            <person name="Zhu B."/>
            <person name="Guo L."/>
            <person name="An Q."/>
        </authorList>
    </citation>
    <scope>NUCLEOTIDE SEQUENCE [LARGE SCALE GENOMIC DNA]</scope>
    <source>
        <strain evidence="2 3">Os34</strain>
    </source>
</reference>
<sequence>MKTTTSRLAFALLTAVGSLGALVATAPAAQAQVVGVDVRIGVPPPAPRYEVVPPPRHGYAWAPGYWAWNGHRHVWVVGHWERMRRHYVRYEPAHWQPGPGGGWHFIPGRWVR</sequence>
<keyword evidence="1" id="KW-0732">Signal</keyword>
<feature type="signal peptide" evidence="1">
    <location>
        <begin position="1"/>
        <end position="31"/>
    </location>
</feature>
<dbReference type="Proteomes" id="UP000501648">
    <property type="component" value="Chromosome"/>
</dbReference>
<evidence type="ECO:0000256" key="1">
    <source>
        <dbReference type="SAM" id="SignalP"/>
    </source>
</evidence>
<feature type="chain" id="PRO_5026813666" description="YXWGXW repeat-containing protein" evidence="1">
    <location>
        <begin position="32"/>
        <end position="112"/>
    </location>
</feature>
<dbReference type="Pfam" id="PF12779">
    <property type="entry name" value="WXXGXW"/>
    <property type="match status" value="2"/>
</dbReference>
<organism evidence="2 3">
    <name type="scientific">Herbaspirillum rubrisubalbicans Os34</name>
    <dbReference type="NCBI Taxonomy" id="1235827"/>
    <lineage>
        <taxon>Bacteria</taxon>
        <taxon>Pseudomonadati</taxon>
        <taxon>Pseudomonadota</taxon>
        <taxon>Betaproteobacteria</taxon>
        <taxon>Burkholderiales</taxon>
        <taxon>Oxalobacteraceae</taxon>
        <taxon>Herbaspirillum</taxon>
    </lineage>
</organism>
<protein>
    <recommendedName>
        <fullName evidence="4">YXWGXW repeat-containing protein</fullName>
    </recommendedName>
</protein>
<dbReference type="AlphaFoldDB" id="A0A6M3ZZB7"/>
<evidence type="ECO:0000313" key="2">
    <source>
        <dbReference type="EMBL" id="QJQ03776.1"/>
    </source>
</evidence>
<evidence type="ECO:0008006" key="4">
    <source>
        <dbReference type="Google" id="ProtNLM"/>
    </source>
</evidence>
<evidence type="ECO:0000313" key="3">
    <source>
        <dbReference type="Proteomes" id="UP000501648"/>
    </source>
</evidence>
<accession>A0A6M3ZZB7</accession>
<dbReference type="InterPro" id="IPR006311">
    <property type="entry name" value="TAT_signal"/>
</dbReference>